<dbReference type="EMBL" id="MF185728">
    <property type="protein sequence ID" value="ATG86458.1"/>
    <property type="molecule type" value="Genomic_DNA"/>
</dbReference>
<evidence type="ECO:0000313" key="3">
    <source>
        <dbReference type="EMBL" id="ATG86458.1"/>
    </source>
</evidence>
<dbReference type="Gene3D" id="3.60.21.10">
    <property type="match status" value="1"/>
</dbReference>
<proteinExistence type="predicted"/>
<reference evidence="3 4" key="1">
    <citation type="submission" date="2017-06" db="EMBL/GenBank/DDBJ databases">
        <authorList>
            <person name="Herren C.D."/>
            <person name="Smith-Caldas M."/>
            <person name="Curl A.K."/>
            <person name="Carbajal J.A."/>
            <person name="Thornton M."/>
            <person name="Klein S."/>
            <person name="Atkinson C.A."/>
            <person name="Brown D."/>
            <person name="Clarkston C."/>
            <person name="Cox V.G."/>
            <person name="Helms T.L."/>
            <person name="Johnson B.M."/>
            <person name="Mosqueda S.M."/>
            <person name="Nichols J.M."/>
            <person name="Rafter T.E."/>
            <person name="Smith J.L."/>
            <person name="Snow J.A."/>
            <person name="Trosper K.M."/>
            <person name="Waner K.N."/>
            <person name="Zych M.G."/>
            <person name="Anderson M.S."/>
            <person name="Chang A.W."/>
            <person name="Martinez A.C."/>
            <person name="Vars S.J."/>
            <person name="Wagner K.E."/>
            <person name="Wiebe P.L."/>
            <person name="Williams T."/>
            <person name="Yanez C.P."/>
            <person name="Stoner T.H."/>
            <person name="Garlena R.A."/>
            <person name="Russell D.A."/>
            <person name="Pope W.H."/>
            <person name="Jacobs-Sera D."/>
            <person name="Hatfull G.F."/>
        </authorList>
    </citation>
    <scope>NUCLEOTIDE SEQUENCE [LARGE SCALE GENOMIC DNA]</scope>
</reference>
<dbReference type="Proteomes" id="UP000231431">
    <property type="component" value="Segment"/>
</dbReference>
<feature type="domain" description="Calcineurin-like phosphoesterase" evidence="2">
    <location>
        <begin position="83"/>
        <end position="245"/>
    </location>
</feature>
<feature type="compositionally biased region" description="Low complexity" evidence="1">
    <location>
        <begin position="38"/>
        <end position="47"/>
    </location>
</feature>
<sequence length="344" mass="39115">MNELTPTVQAIYSADCEEFRKWQSSFLARWNVEPPTPRSTSFTFTNTHPKKASSRPVGGGPNERRAMPEAITLQTDLRQPEKLMLAGDWHGNLPWAFKAIHFAKANGADTILHVGDFGWWAPIERTFQFLAEVDKELKTVGIDLLWVDGNHEDHAFWHQFNKPGSYPLTTMSYSSITHLPRGFRWKWWGDVWMALGGAHSVDRSFAVEGESWWPGEWLQDDQLEYAMRPGKVDIIVSHDAPTNVDVPGIVPGKPIYLNIGGMKRRVPQVDLLKAEEHRARIQQVVDTVKPVELYHGHYHRAYQSLARHEGGGYTLCRGLDKDETTMAKNTHFITGGTQDDDDDE</sequence>
<keyword evidence="4" id="KW-1185">Reference proteome</keyword>
<gene>
    <name evidence="3" type="primary">47</name>
    <name evidence="3" type="ORF">SEA_FINEMLUCIS_47</name>
</gene>
<dbReference type="RefSeq" id="YP_010012885.1">
    <property type="nucleotide sequence ID" value="NC_053507.1"/>
</dbReference>
<accession>A0A291I9U8</accession>
<feature type="region of interest" description="Disordered" evidence="1">
    <location>
        <begin position="36"/>
        <end position="64"/>
    </location>
</feature>
<evidence type="ECO:0000256" key="1">
    <source>
        <dbReference type="SAM" id="MobiDB-lite"/>
    </source>
</evidence>
<protein>
    <submittedName>
        <fullName evidence="3">Esterase</fullName>
    </submittedName>
</protein>
<evidence type="ECO:0000313" key="4">
    <source>
        <dbReference type="Proteomes" id="UP000231431"/>
    </source>
</evidence>
<dbReference type="Pfam" id="PF00149">
    <property type="entry name" value="Metallophos"/>
    <property type="match status" value="1"/>
</dbReference>
<dbReference type="InterPro" id="IPR029052">
    <property type="entry name" value="Metallo-depent_PP-like"/>
</dbReference>
<dbReference type="KEGG" id="vg:63209434"/>
<name>A0A291I9U8_9CAUD</name>
<organism evidence="3 4">
    <name type="scientific">Mycobacterium phage Finemlucis</name>
    <dbReference type="NCBI Taxonomy" id="2015844"/>
    <lineage>
        <taxon>Viruses</taxon>
        <taxon>Duplodnaviria</taxon>
        <taxon>Heunggongvirae</taxon>
        <taxon>Uroviricota</taxon>
        <taxon>Caudoviricetes</taxon>
        <taxon>Vilmaviridae</taxon>
        <taxon>Lclasvirinae</taxon>
        <taxon>Faithunavirus</taxon>
        <taxon>Faithunavirus finemlucis</taxon>
    </lineage>
</organism>
<dbReference type="GO" id="GO:0016787">
    <property type="term" value="F:hydrolase activity"/>
    <property type="evidence" value="ECO:0007669"/>
    <property type="project" value="InterPro"/>
</dbReference>
<dbReference type="SUPFAM" id="SSF56300">
    <property type="entry name" value="Metallo-dependent phosphatases"/>
    <property type="match status" value="1"/>
</dbReference>
<dbReference type="InterPro" id="IPR004843">
    <property type="entry name" value="Calcineurin-like_PHP"/>
</dbReference>
<evidence type="ECO:0000259" key="2">
    <source>
        <dbReference type="Pfam" id="PF00149"/>
    </source>
</evidence>
<dbReference type="GeneID" id="63209434"/>